<dbReference type="STRING" id="865937.Gilli_1721"/>
<evidence type="ECO:0000256" key="1">
    <source>
        <dbReference type="ARBA" id="ARBA00022676"/>
    </source>
</evidence>
<reference evidence="4" key="1">
    <citation type="journal article" date="2012" name="Stand. Genomic Sci.">
        <title>Genome sequence of the Antarctic rhodopsins-containing flavobacterium Gillisia limnaea type strain (R-8282(T)).</title>
        <authorList>
            <person name="Riedel T."/>
            <person name="Held B."/>
            <person name="Nolan M."/>
            <person name="Lucas S."/>
            <person name="Lapidus A."/>
            <person name="Tice H."/>
            <person name="Del Rio T.G."/>
            <person name="Cheng J.F."/>
            <person name="Han C."/>
            <person name="Tapia R."/>
            <person name="Goodwin L.A."/>
            <person name="Pitluck S."/>
            <person name="Liolios K."/>
            <person name="Mavromatis K."/>
            <person name="Pagani I."/>
            <person name="Ivanova N."/>
            <person name="Mikhailova N."/>
            <person name="Pati A."/>
            <person name="Chen A."/>
            <person name="Palaniappan K."/>
            <person name="Land M."/>
            <person name="Rohde M."/>
            <person name="Tindall B.J."/>
            <person name="Detter J.C."/>
            <person name="Goker M."/>
            <person name="Bristow J."/>
            <person name="Eisen J.A."/>
            <person name="Markowitz V."/>
            <person name="Hugenholtz P."/>
            <person name="Kyrpides N.C."/>
            <person name="Klenk H.P."/>
            <person name="Woyke T."/>
        </authorList>
    </citation>
    <scope>NUCLEOTIDE SEQUENCE [LARGE SCALE GENOMIC DNA]</scope>
    <source>
        <strain evidence="4">DSM 15749 / LMG 21470 / R-8282</strain>
    </source>
</reference>
<dbReference type="CDD" id="cd06533">
    <property type="entry name" value="Glyco_transf_WecG_TagA"/>
    <property type="match status" value="1"/>
</dbReference>
<dbReference type="EMBL" id="JH594606">
    <property type="protein sequence ID" value="EHQ02364.1"/>
    <property type="molecule type" value="Genomic_DNA"/>
</dbReference>
<evidence type="ECO:0000313" key="4">
    <source>
        <dbReference type="Proteomes" id="UP000003844"/>
    </source>
</evidence>
<accession>H2BZZ7</accession>
<dbReference type="Proteomes" id="UP000003844">
    <property type="component" value="Unassembled WGS sequence"/>
</dbReference>
<keyword evidence="2 3" id="KW-0808">Transferase</keyword>
<dbReference type="Pfam" id="PF03808">
    <property type="entry name" value="Glyco_tran_WecG"/>
    <property type="match status" value="1"/>
</dbReference>
<dbReference type="PANTHER" id="PTHR34136">
    <property type="match status" value="1"/>
</dbReference>
<dbReference type="HOGENOM" id="CLU_063203_2_1_10"/>
<name>H2BZZ7_GILLR</name>
<keyword evidence="1" id="KW-0328">Glycosyltransferase</keyword>
<evidence type="ECO:0000313" key="3">
    <source>
        <dbReference type="EMBL" id="EHQ02364.1"/>
    </source>
</evidence>
<dbReference type="GO" id="GO:0016758">
    <property type="term" value="F:hexosyltransferase activity"/>
    <property type="evidence" value="ECO:0007669"/>
    <property type="project" value="TreeGrafter"/>
</dbReference>
<dbReference type="AlphaFoldDB" id="H2BZZ7"/>
<sequence>MNLTQLVKHQIFDAPLSAIQIKKKCIINTINPHSFVIAKNDVTFQKALMVSDILLPDGVGIVWAAKVLKGKKLTKIAGYDIFLFLMEKLNKTGGNCFFLGASAKTLALIKEKSSKDFPNVIVHTYSPPYKAEFTREESKQMWEEVNAVQPDVLFVGMTAPKQEKWVYQYKEQLNANIICSIGAVFDFYAGTVKRPSKFWIKLGLEFLPRFLKEPRRLAERNLVSTPKFVFEVLRARVKQ</sequence>
<dbReference type="NCBIfam" id="TIGR00696">
    <property type="entry name" value="wecG_tagA_cpsF"/>
    <property type="match status" value="1"/>
</dbReference>
<dbReference type="OrthoDB" id="9771846at2"/>
<gene>
    <name evidence="3" type="ORF">Gilli_1721</name>
</gene>
<dbReference type="RefSeq" id="WP_006988674.1">
    <property type="nucleotide sequence ID" value="NZ_JH594606.1"/>
</dbReference>
<keyword evidence="4" id="KW-1185">Reference proteome</keyword>
<protein>
    <submittedName>
        <fullName evidence="3">Glycosyl transferase, WecB/TagA/CpsF family</fullName>
    </submittedName>
</protein>
<dbReference type="eggNOG" id="COG1922">
    <property type="taxonomic scope" value="Bacteria"/>
</dbReference>
<proteinExistence type="predicted"/>
<dbReference type="PANTHER" id="PTHR34136:SF1">
    <property type="entry name" value="UDP-N-ACETYL-D-MANNOSAMINURONIC ACID TRANSFERASE"/>
    <property type="match status" value="1"/>
</dbReference>
<evidence type="ECO:0000256" key="2">
    <source>
        <dbReference type="ARBA" id="ARBA00022679"/>
    </source>
</evidence>
<dbReference type="InterPro" id="IPR004629">
    <property type="entry name" value="WecG_TagA_CpsF"/>
</dbReference>
<organism evidence="3 4">
    <name type="scientific">Gillisia limnaea (strain DSM 15749 / LMG 21470 / R-8282)</name>
    <dbReference type="NCBI Taxonomy" id="865937"/>
    <lineage>
        <taxon>Bacteria</taxon>
        <taxon>Pseudomonadati</taxon>
        <taxon>Bacteroidota</taxon>
        <taxon>Flavobacteriia</taxon>
        <taxon>Flavobacteriales</taxon>
        <taxon>Flavobacteriaceae</taxon>
        <taxon>Gillisia</taxon>
    </lineage>
</organism>